<name>A0A1M6MQF8_9FIRM</name>
<evidence type="ECO:0000256" key="4">
    <source>
        <dbReference type="ARBA" id="ARBA00023136"/>
    </source>
</evidence>
<keyword evidence="4 5" id="KW-0472">Membrane</keyword>
<dbReference type="OrthoDB" id="2989635at2"/>
<feature type="transmembrane region" description="Helical" evidence="5">
    <location>
        <begin position="276"/>
        <end position="295"/>
    </location>
</feature>
<dbReference type="EMBL" id="FQZM01000078">
    <property type="protein sequence ID" value="SHJ85636.1"/>
    <property type="molecule type" value="Genomic_DNA"/>
</dbReference>
<accession>A0A1M6MQF8</accession>
<dbReference type="GO" id="GO:0016020">
    <property type="term" value="C:membrane"/>
    <property type="evidence" value="ECO:0007669"/>
    <property type="project" value="UniProtKB-SubCell"/>
</dbReference>
<feature type="domain" description="O-antigen ligase-related" evidence="6">
    <location>
        <begin position="234"/>
        <end position="373"/>
    </location>
</feature>
<evidence type="ECO:0000259" key="6">
    <source>
        <dbReference type="Pfam" id="PF04932"/>
    </source>
</evidence>
<keyword evidence="2 5" id="KW-0812">Transmembrane</keyword>
<dbReference type="InterPro" id="IPR051533">
    <property type="entry name" value="WaaL-like"/>
</dbReference>
<evidence type="ECO:0000256" key="2">
    <source>
        <dbReference type="ARBA" id="ARBA00022692"/>
    </source>
</evidence>
<feature type="transmembrane region" description="Helical" evidence="5">
    <location>
        <begin position="356"/>
        <end position="381"/>
    </location>
</feature>
<proteinExistence type="predicted"/>
<dbReference type="Proteomes" id="UP000184529">
    <property type="component" value="Unassembled WGS sequence"/>
</dbReference>
<evidence type="ECO:0000313" key="8">
    <source>
        <dbReference type="Proteomes" id="UP000184529"/>
    </source>
</evidence>
<comment type="subcellular location">
    <subcellularLocation>
        <location evidence="1">Membrane</location>
        <topology evidence="1">Multi-pass membrane protein</topology>
    </subcellularLocation>
</comment>
<feature type="transmembrane region" description="Helical" evidence="5">
    <location>
        <begin position="393"/>
        <end position="412"/>
    </location>
</feature>
<feature type="transmembrane region" description="Helical" evidence="5">
    <location>
        <begin position="252"/>
        <end position="269"/>
    </location>
</feature>
<keyword evidence="3 5" id="KW-1133">Transmembrane helix</keyword>
<dbReference type="AlphaFoldDB" id="A0A1M6MQF8"/>
<evidence type="ECO:0000313" key="7">
    <source>
        <dbReference type="EMBL" id="SHJ85636.1"/>
    </source>
</evidence>
<feature type="transmembrane region" description="Helical" evidence="5">
    <location>
        <begin position="67"/>
        <end position="89"/>
    </location>
</feature>
<evidence type="ECO:0000256" key="1">
    <source>
        <dbReference type="ARBA" id="ARBA00004141"/>
    </source>
</evidence>
<keyword evidence="8" id="KW-1185">Reference proteome</keyword>
<sequence length="440" mass="48993">MIVERVAELCVTKNTKDRINFANSNLWWINQVTLLVALAIFPITMLPPVEVIPQLLLMESPFFGKLTLVRFILLLLLVIIFVSVFGSGLFPRLRTVDVLVMVLFLIASVHATSHAISRWAYYVLIVISSYIIGRVMSLFGGAKFLSKLEASIRLAGLVEAALVIYTFISGPFIEPVQGSFLIYPAAFGEGVTRSPGTIGHPVVAAAVLLPALFAWLEYALCQTAGRKKYIAWLCFSVMVLGILLTFSRGAWLAFLVTLLLFLLVRGYIVRLRFIPILALLLLCFYMTPIGTYVQMRLSMTSINDGSISHRLLMYGWVTERWLETPFSFLIGNGVGYSREELLNSPPPDGLLVVDNIWLTMLMEVGLVGTAIILIVQVLSSLKNLLRGLTWNQWVALSILSLSIDGLTFETFFWEQVGVLIWLLTGVLSTMNTVAKSNKKC</sequence>
<dbReference type="PANTHER" id="PTHR37422:SF13">
    <property type="entry name" value="LIPOPOLYSACCHARIDE BIOSYNTHESIS PROTEIN PA4999-RELATED"/>
    <property type="match status" value="1"/>
</dbReference>
<dbReference type="InterPro" id="IPR007016">
    <property type="entry name" value="O-antigen_ligase-rel_domated"/>
</dbReference>
<dbReference type="STRING" id="1121432.SAMN02745219_03501"/>
<dbReference type="PANTHER" id="PTHR37422">
    <property type="entry name" value="TEICHURONIC ACID BIOSYNTHESIS PROTEIN TUAE"/>
    <property type="match status" value="1"/>
</dbReference>
<dbReference type="RefSeq" id="WP_072871604.1">
    <property type="nucleotide sequence ID" value="NZ_FQZM01000078.1"/>
</dbReference>
<dbReference type="GO" id="GO:0016874">
    <property type="term" value="F:ligase activity"/>
    <property type="evidence" value="ECO:0007669"/>
    <property type="project" value="UniProtKB-KW"/>
</dbReference>
<reference evidence="8" key="1">
    <citation type="submission" date="2016-11" db="EMBL/GenBank/DDBJ databases">
        <authorList>
            <person name="Varghese N."/>
            <person name="Submissions S."/>
        </authorList>
    </citation>
    <scope>NUCLEOTIDE SEQUENCE [LARGE SCALE GENOMIC DNA]</scope>
    <source>
        <strain evidence="8">DSM 16057</strain>
    </source>
</reference>
<feature type="transmembrane region" description="Helical" evidence="5">
    <location>
        <begin position="96"/>
        <end position="113"/>
    </location>
</feature>
<feature type="transmembrane region" description="Helical" evidence="5">
    <location>
        <begin position="418"/>
        <end position="434"/>
    </location>
</feature>
<organism evidence="7 8">
    <name type="scientific">Desulfofundulus thermosubterraneus DSM 16057</name>
    <dbReference type="NCBI Taxonomy" id="1121432"/>
    <lineage>
        <taxon>Bacteria</taxon>
        <taxon>Bacillati</taxon>
        <taxon>Bacillota</taxon>
        <taxon>Clostridia</taxon>
        <taxon>Eubacteriales</taxon>
        <taxon>Peptococcaceae</taxon>
        <taxon>Desulfofundulus</taxon>
    </lineage>
</organism>
<dbReference type="Pfam" id="PF04932">
    <property type="entry name" value="Wzy_C"/>
    <property type="match status" value="1"/>
</dbReference>
<feature type="transmembrane region" description="Helical" evidence="5">
    <location>
        <begin position="26"/>
        <end position="47"/>
    </location>
</feature>
<feature type="transmembrane region" description="Helical" evidence="5">
    <location>
        <begin position="198"/>
        <end position="217"/>
    </location>
</feature>
<feature type="transmembrane region" description="Helical" evidence="5">
    <location>
        <begin position="119"/>
        <end position="142"/>
    </location>
</feature>
<evidence type="ECO:0000256" key="5">
    <source>
        <dbReference type="SAM" id="Phobius"/>
    </source>
</evidence>
<keyword evidence="7" id="KW-0436">Ligase</keyword>
<gene>
    <name evidence="7" type="ORF">SAMN02745219_03501</name>
</gene>
<feature type="transmembrane region" description="Helical" evidence="5">
    <location>
        <begin position="229"/>
        <end position="246"/>
    </location>
</feature>
<evidence type="ECO:0000256" key="3">
    <source>
        <dbReference type="ARBA" id="ARBA00022989"/>
    </source>
</evidence>
<protein>
    <submittedName>
        <fullName evidence="7">O-antigen ligase like membrane protein</fullName>
    </submittedName>
</protein>
<feature type="transmembrane region" description="Helical" evidence="5">
    <location>
        <begin position="154"/>
        <end position="173"/>
    </location>
</feature>